<comment type="catalytic activity">
    <reaction evidence="12">
        <text>GTP + 4 H2O = 2,5-diamino-6-hydroxy-4-(5-phosphoribosylamino)-pyrimidine + formate + 2 phosphate + 3 H(+)</text>
        <dbReference type="Rhea" id="RHEA:23704"/>
        <dbReference type="ChEBI" id="CHEBI:15377"/>
        <dbReference type="ChEBI" id="CHEBI:15378"/>
        <dbReference type="ChEBI" id="CHEBI:15740"/>
        <dbReference type="ChEBI" id="CHEBI:37565"/>
        <dbReference type="ChEBI" id="CHEBI:43474"/>
        <dbReference type="ChEBI" id="CHEBI:58614"/>
        <dbReference type="EC" id="3.5.4.25"/>
    </reaction>
</comment>
<dbReference type="Pfam" id="PF08719">
    <property type="entry name" value="NADAR"/>
    <property type="match status" value="1"/>
</dbReference>
<dbReference type="CDD" id="cd15457">
    <property type="entry name" value="NADAR"/>
    <property type="match status" value="1"/>
</dbReference>
<evidence type="ECO:0000256" key="12">
    <source>
        <dbReference type="ARBA" id="ARBA00049295"/>
    </source>
</evidence>
<proteinExistence type="predicted"/>
<organism evidence="15 16">
    <name type="scientific">Pseudoalteromonas lipolytica</name>
    <dbReference type="NCBI Taxonomy" id="570156"/>
    <lineage>
        <taxon>Bacteria</taxon>
        <taxon>Pseudomonadati</taxon>
        <taxon>Pseudomonadota</taxon>
        <taxon>Gammaproteobacteria</taxon>
        <taxon>Alteromonadales</taxon>
        <taxon>Pseudoalteromonadaceae</taxon>
        <taxon>Pseudoalteromonas</taxon>
    </lineage>
</organism>
<protein>
    <recommendedName>
        <fullName evidence="5">GTP cyclohydrolase II</fullName>
        <ecNumber evidence="5">3.5.4.25</ecNumber>
    </recommendedName>
</protein>
<keyword evidence="15" id="KW-0614">Plasmid</keyword>
<evidence type="ECO:0000256" key="11">
    <source>
        <dbReference type="ARBA" id="ARBA00023134"/>
    </source>
</evidence>
<evidence type="ECO:0000256" key="4">
    <source>
        <dbReference type="ARBA" id="ARBA00004853"/>
    </source>
</evidence>
<dbReference type="KEGG" id="pdj:D0907_20410"/>
<evidence type="ECO:0000256" key="9">
    <source>
        <dbReference type="ARBA" id="ARBA00022801"/>
    </source>
</evidence>
<evidence type="ECO:0000256" key="10">
    <source>
        <dbReference type="ARBA" id="ARBA00022833"/>
    </source>
</evidence>
<evidence type="ECO:0000256" key="5">
    <source>
        <dbReference type="ARBA" id="ARBA00012762"/>
    </source>
</evidence>
<dbReference type="Pfam" id="PF00925">
    <property type="entry name" value="GTP_cyclohydro2"/>
    <property type="match status" value="1"/>
</dbReference>
<dbReference type="InterPro" id="IPR000926">
    <property type="entry name" value="RibA"/>
</dbReference>
<reference evidence="15 16" key="1">
    <citation type="submission" date="2018-08" db="EMBL/GenBank/DDBJ databases">
        <title>Draft genome sequence of Pseudoalteromonas donghaensis HJ51.</title>
        <authorList>
            <person name="Oh J."/>
            <person name="Roh D."/>
        </authorList>
    </citation>
    <scope>NUCLEOTIDE SEQUENCE [LARGE SCALE GENOMIC DNA]</scope>
    <source>
        <strain evidence="15 16">HJ51</strain>
        <plasmid evidence="15 16">unnamed2</plasmid>
    </source>
</reference>
<accession>A0AAD0S5W5</accession>
<name>A0AAD0S5W5_9GAMM</name>
<dbReference type="EMBL" id="CP032092">
    <property type="protein sequence ID" value="AXV67694.1"/>
    <property type="molecule type" value="Genomic_DNA"/>
</dbReference>
<dbReference type="Gene3D" id="3.40.50.10990">
    <property type="entry name" value="GTP cyclohydrolase II"/>
    <property type="match status" value="1"/>
</dbReference>
<dbReference type="GO" id="GO:0003935">
    <property type="term" value="F:GTP cyclohydrolase II activity"/>
    <property type="evidence" value="ECO:0007669"/>
    <property type="project" value="UniProtKB-EC"/>
</dbReference>
<keyword evidence="10" id="KW-0862">Zinc</keyword>
<dbReference type="SUPFAM" id="SSF142695">
    <property type="entry name" value="RibA-like"/>
    <property type="match status" value="1"/>
</dbReference>
<dbReference type="NCBIfam" id="NF001591">
    <property type="entry name" value="PRK00393.1"/>
    <property type="match status" value="1"/>
</dbReference>
<dbReference type="CDD" id="cd00641">
    <property type="entry name" value="GTP_cyclohydro2"/>
    <property type="match status" value="1"/>
</dbReference>
<dbReference type="PANTHER" id="PTHR21327:SF18">
    <property type="entry name" value="3,4-DIHYDROXY-2-BUTANONE 4-PHOSPHATE SYNTHASE"/>
    <property type="match status" value="1"/>
</dbReference>
<keyword evidence="9" id="KW-0378">Hydrolase</keyword>
<dbReference type="Proteomes" id="UP000264605">
    <property type="component" value="Plasmid unnamed2"/>
</dbReference>
<comment type="cofactor">
    <cofactor evidence="3">
        <name>Zn(2+)</name>
        <dbReference type="ChEBI" id="CHEBI:29105"/>
    </cofactor>
</comment>
<dbReference type="InterPro" id="IPR012816">
    <property type="entry name" value="NADAR"/>
</dbReference>
<dbReference type="GO" id="GO:0005525">
    <property type="term" value="F:GTP binding"/>
    <property type="evidence" value="ECO:0007669"/>
    <property type="project" value="UniProtKB-KW"/>
</dbReference>
<feature type="domain" description="NADAR" evidence="14">
    <location>
        <begin position="203"/>
        <end position="341"/>
    </location>
</feature>
<gene>
    <name evidence="15" type="ORF">D0907_20410</name>
</gene>
<evidence type="ECO:0000256" key="8">
    <source>
        <dbReference type="ARBA" id="ARBA00022741"/>
    </source>
</evidence>
<dbReference type="PANTHER" id="PTHR21327">
    <property type="entry name" value="GTP CYCLOHYDROLASE II-RELATED"/>
    <property type="match status" value="1"/>
</dbReference>
<dbReference type="InterPro" id="IPR036144">
    <property type="entry name" value="RibA-like_sf"/>
</dbReference>
<dbReference type="SUPFAM" id="SSF143990">
    <property type="entry name" value="YbiA-like"/>
    <property type="match status" value="1"/>
</dbReference>
<dbReference type="GO" id="GO:0009231">
    <property type="term" value="P:riboflavin biosynthetic process"/>
    <property type="evidence" value="ECO:0007669"/>
    <property type="project" value="UniProtKB-KW"/>
</dbReference>
<feature type="domain" description="GTP cyclohydrolase II" evidence="13">
    <location>
        <begin position="7"/>
        <end position="161"/>
    </location>
</feature>
<evidence type="ECO:0000313" key="15">
    <source>
        <dbReference type="EMBL" id="AXV67694.1"/>
    </source>
</evidence>
<evidence type="ECO:0000256" key="1">
    <source>
        <dbReference type="ARBA" id="ARBA00000022"/>
    </source>
</evidence>
<dbReference type="AlphaFoldDB" id="A0AAD0S5W5"/>
<dbReference type="NCBIfam" id="TIGR02464">
    <property type="entry name" value="ribofla_fusion"/>
    <property type="match status" value="1"/>
</dbReference>
<sequence length="352" mass="39983">MPYKIYCELPTLHGTFRMYDTGNELLRVVTFGDINNLGSKPMVRIHSSCLASEVFEARDCDCADQLREAMKAMAHDGSGIIFHLHQEGRGQGLSKKIQAVYKMQAEALDTAESFQAMGLDQDIRDYGPAISVLKKMAIEEVRLVSNNPRKRSALEQAGIAVEVVNTHPQVRPENAGYLQSKNDKLGHYLPLSVENDNSSPIHFYHSDQTWGEFSNFSQHAVYIQGKIWRTTEHFYQAQKFTDPVLQERIRTAASPMLAKEIASQLEVKHLQEDWCNKKEKAMWQAITAKFTQHPELKELLLSTEQRNIAEHTNNDSYWGDAEDGSGLNRLGELLMQLRSQLLDSQEQKLCAE</sequence>
<evidence type="ECO:0000256" key="7">
    <source>
        <dbReference type="ARBA" id="ARBA00022723"/>
    </source>
</evidence>
<evidence type="ECO:0000259" key="13">
    <source>
        <dbReference type="Pfam" id="PF00925"/>
    </source>
</evidence>
<dbReference type="GO" id="GO:0046872">
    <property type="term" value="F:metal ion binding"/>
    <property type="evidence" value="ECO:0007669"/>
    <property type="project" value="UniProtKB-KW"/>
</dbReference>
<keyword evidence="6" id="KW-0686">Riboflavin biosynthesis</keyword>
<evidence type="ECO:0000256" key="6">
    <source>
        <dbReference type="ARBA" id="ARBA00022619"/>
    </source>
</evidence>
<keyword evidence="7" id="KW-0479">Metal-binding</keyword>
<comment type="catalytic activity">
    <reaction evidence="2">
        <text>2,5-diamino-6-hydroxy-4-(5-phosphoribosylamino)-pyrimidine + H2O = 2,5,6-triamino-4-hydroxypyrimidine + D-ribose 5-phosphate</text>
        <dbReference type="Rhea" id="RHEA:23436"/>
        <dbReference type="ChEBI" id="CHEBI:15377"/>
        <dbReference type="ChEBI" id="CHEBI:58614"/>
        <dbReference type="ChEBI" id="CHEBI:78346"/>
        <dbReference type="ChEBI" id="CHEBI:137796"/>
    </reaction>
</comment>
<comment type="pathway">
    <text evidence="4">Cofactor biosynthesis; riboflavin biosynthesis; 5-amino-6-(D-ribitylamino)uracil from GTP: step 1/4.</text>
</comment>
<dbReference type="GO" id="GO:0008686">
    <property type="term" value="F:3,4-dihydroxy-2-butanone-4-phosphate synthase activity"/>
    <property type="evidence" value="ECO:0007669"/>
    <property type="project" value="TreeGrafter"/>
</dbReference>
<keyword evidence="11" id="KW-0342">GTP-binding</keyword>
<evidence type="ECO:0000256" key="2">
    <source>
        <dbReference type="ARBA" id="ARBA00000751"/>
    </source>
</evidence>
<dbReference type="EC" id="3.5.4.25" evidence="5"/>
<geneLocation type="plasmid" evidence="15 16">
    <name>unnamed2</name>
</geneLocation>
<keyword evidence="8" id="KW-0547">Nucleotide-binding</keyword>
<comment type="catalytic activity">
    <reaction evidence="1">
        <text>5-amino-6-(5-phospho-D-ribosylamino)uracil + H2O = 5,6-diaminouracil + D-ribose 5-phosphate</text>
        <dbReference type="Rhea" id="RHEA:55020"/>
        <dbReference type="ChEBI" id="CHEBI:15377"/>
        <dbReference type="ChEBI" id="CHEBI:46252"/>
        <dbReference type="ChEBI" id="CHEBI:58453"/>
        <dbReference type="ChEBI" id="CHEBI:78346"/>
    </reaction>
</comment>
<dbReference type="GO" id="GO:0005829">
    <property type="term" value="C:cytosol"/>
    <property type="evidence" value="ECO:0007669"/>
    <property type="project" value="TreeGrafter"/>
</dbReference>
<evidence type="ECO:0000259" key="14">
    <source>
        <dbReference type="Pfam" id="PF08719"/>
    </source>
</evidence>
<dbReference type="InterPro" id="IPR032677">
    <property type="entry name" value="GTP_cyclohydro_II"/>
</dbReference>
<dbReference type="InterPro" id="IPR037238">
    <property type="entry name" value="YbiA-like_sf"/>
</dbReference>
<dbReference type="Gene3D" id="1.10.357.40">
    <property type="entry name" value="YbiA-like"/>
    <property type="match status" value="1"/>
</dbReference>
<evidence type="ECO:0000256" key="3">
    <source>
        <dbReference type="ARBA" id="ARBA00001947"/>
    </source>
</evidence>
<evidence type="ECO:0000313" key="16">
    <source>
        <dbReference type="Proteomes" id="UP000264605"/>
    </source>
</evidence>